<feature type="compositionally biased region" description="Basic and acidic residues" evidence="2">
    <location>
        <begin position="20"/>
        <end position="40"/>
    </location>
</feature>
<accession>A0AAV9Q9V3</accession>
<comment type="caution">
    <text evidence="3">The sequence shown here is derived from an EMBL/GenBank/DDBJ whole genome shotgun (WGS) entry which is preliminary data.</text>
</comment>
<keyword evidence="4" id="KW-1185">Reference proteome</keyword>
<feature type="region of interest" description="Disordered" evidence="2">
    <location>
        <begin position="1"/>
        <end position="40"/>
    </location>
</feature>
<evidence type="ECO:0000256" key="1">
    <source>
        <dbReference type="ARBA" id="ARBA00093634"/>
    </source>
</evidence>
<dbReference type="EMBL" id="JAXLQG010000006">
    <property type="protein sequence ID" value="KAK5538567.1"/>
    <property type="molecule type" value="Genomic_DNA"/>
</dbReference>
<dbReference type="PANTHER" id="PTHR31996:SF2">
    <property type="entry name" value="COILED-COIL DOMAIN-CONTAINING PROTEIN 115"/>
    <property type="match status" value="1"/>
</dbReference>
<feature type="region of interest" description="Disordered" evidence="2">
    <location>
        <begin position="80"/>
        <end position="173"/>
    </location>
</feature>
<dbReference type="InterPro" id="IPR040357">
    <property type="entry name" value="Vma22/CCDC115"/>
</dbReference>
<dbReference type="Proteomes" id="UP001345827">
    <property type="component" value="Unassembled WGS sequence"/>
</dbReference>
<feature type="region of interest" description="Disordered" evidence="2">
    <location>
        <begin position="278"/>
        <end position="346"/>
    </location>
</feature>
<feature type="compositionally biased region" description="Basic and acidic residues" evidence="2">
    <location>
        <begin position="278"/>
        <end position="297"/>
    </location>
</feature>
<feature type="compositionally biased region" description="Basic and acidic residues" evidence="2">
    <location>
        <begin position="159"/>
        <end position="173"/>
    </location>
</feature>
<feature type="compositionally biased region" description="Low complexity" evidence="2">
    <location>
        <begin position="320"/>
        <end position="334"/>
    </location>
</feature>
<organism evidence="3 4">
    <name type="scientific">Vermiconidia calcicola</name>
    <dbReference type="NCBI Taxonomy" id="1690605"/>
    <lineage>
        <taxon>Eukaryota</taxon>
        <taxon>Fungi</taxon>
        <taxon>Dikarya</taxon>
        <taxon>Ascomycota</taxon>
        <taxon>Pezizomycotina</taxon>
        <taxon>Dothideomycetes</taxon>
        <taxon>Dothideomycetidae</taxon>
        <taxon>Mycosphaerellales</taxon>
        <taxon>Extremaceae</taxon>
        <taxon>Vermiconidia</taxon>
    </lineage>
</organism>
<dbReference type="GO" id="GO:0051082">
    <property type="term" value="F:unfolded protein binding"/>
    <property type="evidence" value="ECO:0007669"/>
    <property type="project" value="TreeGrafter"/>
</dbReference>
<feature type="compositionally biased region" description="Basic and acidic residues" evidence="2">
    <location>
        <begin position="336"/>
        <end position="346"/>
    </location>
</feature>
<name>A0AAV9Q9V3_9PEZI</name>
<evidence type="ECO:0000256" key="2">
    <source>
        <dbReference type="SAM" id="MobiDB-lite"/>
    </source>
</evidence>
<evidence type="ECO:0000313" key="3">
    <source>
        <dbReference type="EMBL" id="KAK5538567.1"/>
    </source>
</evidence>
<feature type="compositionally biased region" description="Basic and acidic residues" evidence="2">
    <location>
        <begin position="88"/>
        <end position="112"/>
    </location>
</feature>
<dbReference type="GO" id="GO:1990871">
    <property type="term" value="C:Vma12-Vma22 assembly complex"/>
    <property type="evidence" value="ECO:0007669"/>
    <property type="project" value="TreeGrafter"/>
</dbReference>
<gene>
    <name evidence="3" type="ORF">LTR25_004109</name>
</gene>
<feature type="compositionally biased region" description="Polar residues" evidence="2">
    <location>
        <begin position="306"/>
        <end position="319"/>
    </location>
</feature>
<feature type="compositionally biased region" description="Pro residues" evidence="2">
    <location>
        <begin position="1"/>
        <end position="11"/>
    </location>
</feature>
<reference evidence="3 4" key="1">
    <citation type="submission" date="2023-06" db="EMBL/GenBank/DDBJ databases">
        <title>Black Yeasts Isolated from many extreme environments.</title>
        <authorList>
            <person name="Coleine C."/>
            <person name="Stajich J.E."/>
            <person name="Selbmann L."/>
        </authorList>
    </citation>
    <scope>NUCLEOTIDE SEQUENCE [LARGE SCALE GENOMIC DNA]</scope>
    <source>
        <strain evidence="3 4">CCFEE 5887</strain>
    </source>
</reference>
<dbReference type="GO" id="GO:0070072">
    <property type="term" value="P:vacuolar proton-transporting V-type ATPase complex assembly"/>
    <property type="evidence" value="ECO:0007669"/>
    <property type="project" value="InterPro"/>
</dbReference>
<sequence>MAANLPSPPSSRPNSPDPSNKTRHDVVEQEQEEHTSSLSKRLDDLLTSYLELLDTYTVLRAQLSKDMSSGIFALAQANRNSTLGPGRRYGEEGYDERMKASETVRIDQRITPDRSSSTSSGGPNPAEQLRLPTKRLLVNEGPKVQPPFERTSPDVQEAGQHDHSTLKQDTDTSHDTLIEPPPPITPSNPIHDTSHLPSCYTYAISTSSTPAPSKDPLRWYGILVPPALRQCQNQFRSMVSSTIPELLNATSAMQSLEAQIWDVRRELGTLDEYEHGAERAEAADVKTPYENDDRDGAELSLLSLSPNPNQGQAKPRSQTPSKRASLLSPSSPARPSEPRSRILKLD</sequence>
<dbReference type="Pfam" id="PF21730">
    <property type="entry name" value="Vma22_CCDC115"/>
    <property type="match status" value="2"/>
</dbReference>
<dbReference type="PANTHER" id="PTHR31996">
    <property type="entry name" value="COILED-COIL DOMAIN-CONTAINING PROTEIN 115"/>
    <property type="match status" value="1"/>
</dbReference>
<evidence type="ECO:0000313" key="4">
    <source>
        <dbReference type="Proteomes" id="UP001345827"/>
    </source>
</evidence>
<proteinExistence type="predicted"/>
<protein>
    <recommendedName>
        <fullName evidence="1">Vacuolar ATPase assembly protein VMA22</fullName>
    </recommendedName>
</protein>
<feature type="compositionally biased region" description="Polar residues" evidence="2">
    <location>
        <begin position="113"/>
        <end position="122"/>
    </location>
</feature>
<dbReference type="AlphaFoldDB" id="A0AAV9Q9V3"/>